<dbReference type="SMART" id="SM00349">
    <property type="entry name" value="KRAB"/>
    <property type="match status" value="1"/>
</dbReference>
<protein>
    <recommendedName>
        <fullName evidence="2">KRAB domain-containing protein</fullName>
    </recommendedName>
</protein>
<keyword evidence="1" id="KW-1133">Transmembrane helix</keyword>
<reference evidence="3" key="1">
    <citation type="submission" date="2025-08" db="UniProtKB">
        <authorList>
            <consortium name="Ensembl"/>
        </authorList>
    </citation>
    <scope>IDENTIFICATION</scope>
</reference>
<dbReference type="InterPro" id="IPR001909">
    <property type="entry name" value="KRAB"/>
</dbReference>
<evidence type="ECO:0000259" key="2">
    <source>
        <dbReference type="PROSITE" id="PS50805"/>
    </source>
</evidence>
<evidence type="ECO:0000313" key="3">
    <source>
        <dbReference type="Ensembl" id="ENSCPBP00000006281.1"/>
    </source>
</evidence>
<evidence type="ECO:0000256" key="1">
    <source>
        <dbReference type="SAM" id="Phobius"/>
    </source>
</evidence>
<dbReference type="SUPFAM" id="SSF109640">
    <property type="entry name" value="KRAB domain (Kruppel-associated box)"/>
    <property type="match status" value="1"/>
</dbReference>
<proteinExistence type="predicted"/>
<keyword evidence="4" id="KW-1185">Reference proteome</keyword>
<dbReference type="Pfam" id="PF01352">
    <property type="entry name" value="KRAB"/>
    <property type="match status" value="1"/>
</dbReference>
<accession>A0A8C3FBQ4</accession>
<evidence type="ECO:0000313" key="4">
    <source>
        <dbReference type="Proteomes" id="UP000694380"/>
    </source>
</evidence>
<dbReference type="Proteomes" id="UP000694380">
    <property type="component" value="Unplaced"/>
</dbReference>
<dbReference type="GO" id="GO:0006355">
    <property type="term" value="P:regulation of DNA-templated transcription"/>
    <property type="evidence" value="ECO:0007669"/>
    <property type="project" value="InterPro"/>
</dbReference>
<dbReference type="AlphaFoldDB" id="A0A8C3FBQ4"/>
<keyword evidence="1" id="KW-0472">Membrane</keyword>
<sequence>METLCSKLSSQSSLEEWALLHPTQRAFYRDVMQENYETVVLLGKDSHPLSFLEAVGSLKNLSSNNFIPLFIIQVLTSFLAPLFLPYLLPTSIIFGHFWCYRPF</sequence>
<dbReference type="PROSITE" id="PS50805">
    <property type="entry name" value="KRAB"/>
    <property type="match status" value="1"/>
</dbReference>
<dbReference type="CDD" id="cd07765">
    <property type="entry name" value="KRAB_A-box"/>
    <property type="match status" value="1"/>
</dbReference>
<dbReference type="Gene3D" id="6.10.140.140">
    <property type="match status" value="1"/>
</dbReference>
<dbReference type="Ensembl" id="ENSCPBT00000007595.1">
    <property type="protein sequence ID" value="ENSCPBP00000006281.1"/>
    <property type="gene ID" value="ENSCPBG00000005004.1"/>
</dbReference>
<feature type="transmembrane region" description="Helical" evidence="1">
    <location>
        <begin position="66"/>
        <end position="88"/>
    </location>
</feature>
<feature type="domain" description="KRAB" evidence="2">
    <location>
        <begin position="3"/>
        <end position="77"/>
    </location>
</feature>
<dbReference type="InterPro" id="IPR036051">
    <property type="entry name" value="KRAB_dom_sf"/>
</dbReference>
<reference evidence="3" key="2">
    <citation type="submission" date="2025-09" db="UniProtKB">
        <authorList>
            <consortium name="Ensembl"/>
        </authorList>
    </citation>
    <scope>IDENTIFICATION</scope>
</reference>
<keyword evidence="1" id="KW-0812">Transmembrane</keyword>
<name>A0A8C3FBQ4_CHRPI</name>
<organism evidence="3 4">
    <name type="scientific">Chrysemys picta bellii</name>
    <name type="common">Western painted turtle</name>
    <name type="synonym">Emys bellii</name>
    <dbReference type="NCBI Taxonomy" id="8478"/>
    <lineage>
        <taxon>Eukaryota</taxon>
        <taxon>Metazoa</taxon>
        <taxon>Chordata</taxon>
        <taxon>Craniata</taxon>
        <taxon>Vertebrata</taxon>
        <taxon>Euteleostomi</taxon>
        <taxon>Archelosauria</taxon>
        <taxon>Testudinata</taxon>
        <taxon>Testudines</taxon>
        <taxon>Cryptodira</taxon>
        <taxon>Durocryptodira</taxon>
        <taxon>Testudinoidea</taxon>
        <taxon>Emydidae</taxon>
        <taxon>Chrysemys</taxon>
    </lineage>
</organism>